<dbReference type="Gene3D" id="3.40.630.30">
    <property type="match status" value="1"/>
</dbReference>
<dbReference type="PANTHER" id="PTHR43877:SF2">
    <property type="entry name" value="AMINOALKYLPHOSPHONATE N-ACETYLTRANSFERASE-RELATED"/>
    <property type="match status" value="1"/>
</dbReference>
<dbReference type="PANTHER" id="PTHR43877">
    <property type="entry name" value="AMINOALKYLPHOSPHONATE N-ACETYLTRANSFERASE-RELATED-RELATED"/>
    <property type="match status" value="1"/>
</dbReference>
<name>A0A0R1MAN6_9LACO</name>
<evidence type="ECO:0000256" key="1">
    <source>
        <dbReference type="ARBA" id="ARBA00022679"/>
    </source>
</evidence>
<dbReference type="Pfam" id="PF00583">
    <property type="entry name" value="Acetyltransf_1"/>
    <property type="match status" value="1"/>
</dbReference>
<evidence type="ECO:0000256" key="2">
    <source>
        <dbReference type="ARBA" id="ARBA00023315"/>
    </source>
</evidence>
<sequence>MLKKFSILLKSLWAKEPHKFEPVFKNRHVLINKQSFLVSRAIVPDIPELLNLQKKVYPDDNSWNLSVFEGEIKNENKNLYLIMRYDDRLVAFIGAMFDQRQKDVHITNVAVLPVFQRKGLGRYLMQVIMDTAAAEGYQSLSLEVRLSNKAAQTLYQSLGFTSYGLKKEYYVSNHEDAVDMRYEFSRKGKD</sequence>
<dbReference type="InterPro" id="IPR050832">
    <property type="entry name" value="Bact_Acetyltransf"/>
</dbReference>
<evidence type="ECO:0000313" key="4">
    <source>
        <dbReference type="EMBL" id="KRL02884.1"/>
    </source>
</evidence>
<dbReference type="PROSITE" id="PS51186">
    <property type="entry name" value="GNAT"/>
    <property type="match status" value="1"/>
</dbReference>
<organism evidence="4 5">
    <name type="scientific">Liquorilactobacillus capillatus DSM 19910</name>
    <dbReference type="NCBI Taxonomy" id="1423731"/>
    <lineage>
        <taxon>Bacteria</taxon>
        <taxon>Bacillati</taxon>
        <taxon>Bacillota</taxon>
        <taxon>Bacilli</taxon>
        <taxon>Lactobacillales</taxon>
        <taxon>Lactobacillaceae</taxon>
        <taxon>Liquorilactobacillus</taxon>
    </lineage>
</organism>
<keyword evidence="2" id="KW-0012">Acyltransferase</keyword>
<gene>
    <name evidence="4" type="ORF">FC81_GL000374</name>
</gene>
<accession>A0A0R1MAN6</accession>
<feature type="domain" description="N-acetyltransferase" evidence="3">
    <location>
        <begin position="36"/>
        <end position="185"/>
    </location>
</feature>
<dbReference type="AlphaFoldDB" id="A0A0R1MAN6"/>
<dbReference type="CDD" id="cd04301">
    <property type="entry name" value="NAT_SF"/>
    <property type="match status" value="1"/>
</dbReference>
<reference evidence="4 5" key="1">
    <citation type="journal article" date="2015" name="Genome Announc.">
        <title>Expanding the biotechnology potential of lactobacilli through comparative genomics of 213 strains and associated genera.</title>
        <authorList>
            <person name="Sun Z."/>
            <person name="Harris H.M."/>
            <person name="McCann A."/>
            <person name="Guo C."/>
            <person name="Argimon S."/>
            <person name="Zhang W."/>
            <person name="Yang X."/>
            <person name="Jeffery I.B."/>
            <person name="Cooney J.C."/>
            <person name="Kagawa T.F."/>
            <person name="Liu W."/>
            <person name="Song Y."/>
            <person name="Salvetti E."/>
            <person name="Wrobel A."/>
            <person name="Rasinkangas P."/>
            <person name="Parkhill J."/>
            <person name="Rea M.C."/>
            <person name="O'Sullivan O."/>
            <person name="Ritari J."/>
            <person name="Douillard F.P."/>
            <person name="Paul Ross R."/>
            <person name="Yang R."/>
            <person name="Briner A.E."/>
            <person name="Felis G.E."/>
            <person name="de Vos W.M."/>
            <person name="Barrangou R."/>
            <person name="Klaenhammer T.R."/>
            <person name="Caufield P.W."/>
            <person name="Cui Y."/>
            <person name="Zhang H."/>
            <person name="O'Toole P.W."/>
        </authorList>
    </citation>
    <scope>NUCLEOTIDE SEQUENCE [LARGE SCALE GENOMIC DNA]</scope>
    <source>
        <strain evidence="4 5">DSM 19910</strain>
    </source>
</reference>
<dbReference type="NCBIfam" id="TIGR01575">
    <property type="entry name" value="rimI"/>
    <property type="match status" value="1"/>
</dbReference>
<evidence type="ECO:0000313" key="5">
    <source>
        <dbReference type="Proteomes" id="UP000051621"/>
    </source>
</evidence>
<dbReference type="Proteomes" id="UP000051621">
    <property type="component" value="Unassembled WGS sequence"/>
</dbReference>
<dbReference type="SUPFAM" id="SSF55729">
    <property type="entry name" value="Acyl-CoA N-acyltransferases (Nat)"/>
    <property type="match status" value="1"/>
</dbReference>
<protein>
    <submittedName>
        <fullName evidence="4">Ribosomal-protein-alanine N-acetyltransferase</fullName>
    </submittedName>
</protein>
<comment type="caution">
    <text evidence="4">The sequence shown here is derived from an EMBL/GenBank/DDBJ whole genome shotgun (WGS) entry which is preliminary data.</text>
</comment>
<dbReference type="GO" id="GO:0008080">
    <property type="term" value="F:N-acetyltransferase activity"/>
    <property type="evidence" value="ECO:0007669"/>
    <property type="project" value="InterPro"/>
</dbReference>
<proteinExistence type="predicted"/>
<dbReference type="InterPro" id="IPR000182">
    <property type="entry name" value="GNAT_dom"/>
</dbReference>
<dbReference type="InterPro" id="IPR006464">
    <property type="entry name" value="AcTrfase_RimI/Ard1"/>
</dbReference>
<dbReference type="PATRIC" id="fig|1423731.3.peg.387"/>
<dbReference type="STRING" id="1423731.FC81_GL000374"/>
<keyword evidence="5" id="KW-1185">Reference proteome</keyword>
<keyword evidence="1 4" id="KW-0808">Transferase</keyword>
<evidence type="ECO:0000259" key="3">
    <source>
        <dbReference type="PROSITE" id="PS51186"/>
    </source>
</evidence>
<dbReference type="EMBL" id="AZEF01000008">
    <property type="protein sequence ID" value="KRL02884.1"/>
    <property type="molecule type" value="Genomic_DNA"/>
</dbReference>
<dbReference type="InterPro" id="IPR016181">
    <property type="entry name" value="Acyl_CoA_acyltransferase"/>
</dbReference>